<dbReference type="PROSITE" id="PS50089">
    <property type="entry name" value="ZF_RING_2"/>
    <property type="match status" value="1"/>
</dbReference>
<keyword evidence="3" id="KW-0862">Zinc</keyword>
<reference evidence="7" key="1">
    <citation type="journal article" date="2019" name="Environ. Microbiol.">
        <title>Fungal ecological strategies reflected in gene transcription - a case study of two litter decomposers.</title>
        <authorList>
            <person name="Barbi F."/>
            <person name="Kohler A."/>
            <person name="Barry K."/>
            <person name="Baskaran P."/>
            <person name="Daum C."/>
            <person name="Fauchery L."/>
            <person name="Ihrmark K."/>
            <person name="Kuo A."/>
            <person name="LaButti K."/>
            <person name="Lipzen A."/>
            <person name="Morin E."/>
            <person name="Grigoriev I.V."/>
            <person name="Henrissat B."/>
            <person name="Lindahl B."/>
            <person name="Martin F."/>
        </authorList>
    </citation>
    <scope>NUCLEOTIDE SEQUENCE</scope>
    <source>
        <strain evidence="7">JB14</strain>
    </source>
</reference>
<evidence type="ECO:0000259" key="6">
    <source>
        <dbReference type="PROSITE" id="PS50089"/>
    </source>
</evidence>
<dbReference type="Pfam" id="PF13445">
    <property type="entry name" value="zf-RING_UBOX"/>
    <property type="match status" value="1"/>
</dbReference>
<dbReference type="OrthoDB" id="3046470at2759"/>
<sequence length="207" mass="22234">MPPSSTPRETSVSCAAAAPYPTTPVSSDTKDETCSCRSNIQTPAAGGTCHSSCLQSKASPATLSLPTLEELEAVKKQVEIVQKQLADLVTTQRECFTCPVCRDLAFQPQITQCGHIYCAICIASIRSLAIEGNDPMKCGVCHGVLFVKLVPCTPLQTLIESMANAEGLTIPDNVSCVWPDRPISSYIESPQQSLSFFQSLTHRIIDA</sequence>
<evidence type="ECO:0000256" key="2">
    <source>
        <dbReference type="ARBA" id="ARBA00022771"/>
    </source>
</evidence>
<dbReference type="AlphaFoldDB" id="A0A6A4GH69"/>
<dbReference type="SMART" id="SM00184">
    <property type="entry name" value="RING"/>
    <property type="match status" value="1"/>
</dbReference>
<dbReference type="EMBL" id="ML770061">
    <property type="protein sequence ID" value="KAE9384916.1"/>
    <property type="molecule type" value="Genomic_DNA"/>
</dbReference>
<dbReference type="Gene3D" id="3.30.40.10">
    <property type="entry name" value="Zinc/RING finger domain, C3HC4 (zinc finger)"/>
    <property type="match status" value="1"/>
</dbReference>
<feature type="domain" description="RING-type" evidence="6">
    <location>
        <begin position="98"/>
        <end position="142"/>
    </location>
</feature>
<dbReference type="InterPro" id="IPR001841">
    <property type="entry name" value="Znf_RING"/>
</dbReference>
<proteinExistence type="predicted"/>
<protein>
    <recommendedName>
        <fullName evidence="6">RING-type domain-containing protein</fullName>
    </recommendedName>
</protein>
<dbReference type="SUPFAM" id="SSF57850">
    <property type="entry name" value="RING/U-box"/>
    <property type="match status" value="1"/>
</dbReference>
<evidence type="ECO:0000256" key="1">
    <source>
        <dbReference type="ARBA" id="ARBA00022723"/>
    </source>
</evidence>
<evidence type="ECO:0000256" key="4">
    <source>
        <dbReference type="PROSITE-ProRule" id="PRU00175"/>
    </source>
</evidence>
<keyword evidence="8" id="KW-1185">Reference proteome</keyword>
<evidence type="ECO:0000313" key="7">
    <source>
        <dbReference type="EMBL" id="KAE9384916.1"/>
    </source>
</evidence>
<accession>A0A6A4GH69</accession>
<dbReference type="InterPro" id="IPR017907">
    <property type="entry name" value="Znf_RING_CS"/>
</dbReference>
<organism evidence="7 8">
    <name type="scientific">Gymnopus androsaceus JB14</name>
    <dbReference type="NCBI Taxonomy" id="1447944"/>
    <lineage>
        <taxon>Eukaryota</taxon>
        <taxon>Fungi</taxon>
        <taxon>Dikarya</taxon>
        <taxon>Basidiomycota</taxon>
        <taxon>Agaricomycotina</taxon>
        <taxon>Agaricomycetes</taxon>
        <taxon>Agaricomycetidae</taxon>
        <taxon>Agaricales</taxon>
        <taxon>Marasmiineae</taxon>
        <taxon>Omphalotaceae</taxon>
        <taxon>Gymnopus</taxon>
    </lineage>
</organism>
<feature type="compositionally biased region" description="Polar residues" evidence="5">
    <location>
        <begin position="1"/>
        <end position="13"/>
    </location>
</feature>
<keyword evidence="2 4" id="KW-0863">Zinc-finger</keyword>
<gene>
    <name evidence="7" type="ORF">BT96DRAFT_1007596</name>
</gene>
<evidence type="ECO:0000313" key="8">
    <source>
        <dbReference type="Proteomes" id="UP000799118"/>
    </source>
</evidence>
<dbReference type="GO" id="GO:0008270">
    <property type="term" value="F:zinc ion binding"/>
    <property type="evidence" value="ECO:0007669"/>
    <property type="project" value="UniProtKB-KW"/>
</dbReference>
<dbReference type="PROSITE" id="PS00518">
    <property type="entry name" value="ZF_RING_1"/>
    <property type="match status" value="1"/>
</dbReference>
<feature type="region of interest" description="Disordered" evidence="5">
    <location>
        <begin position="1"/>
        <end position="31"/>
    </location>
</feature>
<dbReference type="InterPro" id="IPR013083">
    <property type="entry name" value="Znf_RING/FYVE/PHD"/>
</dbReference>
<dbReference type="Proteomes" id="UP000799118">
    <property type="component" value="Unassembled WGS sequence"/>
</dbReference>
<keyword evidence="1" id="KW-0479">Metal-binding</keyword>
<name>A0A6A4GH69_9AGAR</name>
<evidence type="ECO:0000256" key="3">
    <source>
        <dbReference type="ARBA" id="ARBA00022833"/>
    </source>
</evidence>
<dbReference type="InterPro" id="IPR027370">
    <property type="entry name" value="Znf-RING_euk"/>
</dbReference>
<evidence type="ECO:0000256" key="5">
    <source>
        <dbReference type="SAM" id="MobiDB-lite"/>
    </source>
</evidence>